<name>A0A1G2HX02_9BACT</name>
<dbReference type="AlphaFoldDB" id="A0A1G2HX02"/>
<sequence>MPKSRLLQSLLDKFAKKDELCKLLFNRLFCFNFCNMAIQNIMSSRINPPIRIASLKQRFNDWRPYAENRGDYKIENYINVVTLYNICS</sequence>
<protein>
    <submittedName>
        <fullName evidence="1">Uncharacterized protein</fullName>
    </submittedName>
</protein>
<evidence type="ECO:0000313" key="1">
    <source>
        <dbReference type="EMBL" id="OGZ66751.1"/>
    </source>
</evidence>
<dbReference type="EMBL" id="MHOP01000001">
    <property type="protein sequence ID" value="OGZ66751.1"/>
    <property type="molecule type" value="Genomic_DNA"/>
</dbReference>
<proteinExistence type="predicted"/>
<evidence type="ECO:0000313" key="2">
    <source>
        <dbReference type="Proteomes" id="UP000178774"/>
    </source>
</evidence>
<reference evidence="1 2" key="1">
    <citation type="journal article" date="2016" name="Nat. Commun.">
        <title>Thousands of microbial genomes shed light on interconnected biogeochemical processes in an aquifer system.</title>
        <authorList>
            <person name="Anantharaman K."/>
            <person name="Brown C.T."/>
            <person name="Hug L.A."/>
            <person name="Sharon I."/>
            <person name="Castelle C.J."/>
            <person name="Probst A.J."/>
            <person name="Thomas B.C."/>
            <person name="Singh A."/>
            <person name="Wilkins M.J."/>
            <person name="Karaoz U."/>
            <person name="Brodie E.L."/>
            <person name="Williams K.H."/>
            <person name="Hubbard S.S."/>
            <person name="Banfield J.F."/>
        </authorList>
    </citation>
    <scope>NUCLEOTIDE SEQUENCE [LARGE SCALE GENOMIC DNA]</scope>
</reference>
<accession>A0A1G2HX02</accession>
<dbReference type="Proteomes" id="UP000178774">
    <property type="component" value="Unassembled WGS sequence"/>
</dbReference>
<organism evidence="1 2">
    <name type="scientific">Candidatus Staskawiczbacteria bacterium RIFCSPHIGHO2_01_FULL_41_41</name>
    <dbReference type="NCBI Taxonomy" id="1802203"/>
    <lineage>
        <taxon>Bacteria</taxon>
        <taxon>Candidatus Staskawicziibacteriota</taxon>
    </lineage>
</organism>
<comment type="caution">
    <text evidence="1">The sequence shown here is derived from an EMBL/GenBank/DDBJ whole genome shotgun (WGS) entry which is preliminary data.</text>
</comment>
<gene>
    <name evidence="1" type="ORF">A2822_02895</name>
</gene>